<dbReference type="RefSeq" id="WP_344900104.1">
    <property type="nucleotide sequence ID" value="NZ_BAAAWD010000015.1"/>
</dbReference>
<dbReference type="InterPro" id="IPR038152">
    <property type="entry name" value="Carbam_trans_C_sf"/>
</dbReference>
<dbReference type="Gene3D" id="3.90.870.20">
    <property type="entry name" value="Carbamoyltransferase, C-terminal domain"/>
    <property type="match status" value="1"/>
</dbReference>
<name>A0ABP6KR30_9ACTN</name>
<evidence type="ECO:0000313" key="2">
    <source>
        <dbReference type="EMBL" id="GAA3021957.1"/>
    </source>
</evidence>
<dbReference type="EMBL" id="BAAAWD010000015">
    <property type="protein sequence ID" value="GAA3021957.1"/>
    <property type="molecule type" value="Genomic_DNA"/>
</dbReference>
<dbReference type="Pfam" id="PF16861">
    <property type="entry name" value="Carbam_trans_C"/>
    <property type="match status" value="1"/>
</dbReference>
<protein>
    <recommendedName>
        <fullName evidence="1">Carbamoyltransferase C-terminal domain-containing protein</fullName>
    </recommendedName>
</protein>
<keyword evidence="3" id="KW-1185">Reference proteome</keyword>
<evidence type="ECO:0000313" key="3">
    <source>
        <dbReference type="Proteomes" id="UP001499930"/>
    </source>
</evidence>
<sequence length="603" mass="67006">MEDLRSFVNGLLGAFGLSLGDMTEIWGTPGLATTNDYHFVEEYPELSFHSIAHLYSAILLDSETFFEGDILGLAVDGGPDRLLDQRYKRYWFTGAVSRRGVVETFPVASPGLLYSTAKDRFKMREGTLMALATATKAAGRCDRESILRTFDFTGLAALEGAPLAFEEIVAEVRATASTDPDFTEEESFVSAVMKEIQAISVMAMERNVETALERYDLDPAETHLALAGGYALNCPTNSHLMAKYGFCGFLTPPCVDDGGQAIGIGLAAFHKKTGGERFTFRFPGAYLGRQDDDLDGALAEFGEYVADISDLDHDQAVRDILAEPIAWFHGRSEIGPRALGNRSLLGDPTSRAAKDALNGFKLREWWRPVAPVVLEDQLEAWFEDSRPSPYMLETFTIREERRDQIQAVAHLDYSARVQSLNAEQNPALHALLTAFHRHTGVPMLCNTSLNDKGEPIIDTIRETINFCLRRRIGVAYLNGRRVAFHNFDSYPAKGPYPRMRQPFTSIPASRAMAVHAELNPYRLPDLYLHVLYLDLALSGKFDLRTEEGAAEAFKAVNSRLRADPSLWQAAERSMRRAEHRFTTFGPDALLNLELGAVRQITGA</sequence>
<reference evidence="3" key="1">
    <citation type="journal article" date="2019" name="Int. J. Syst. Evol. Microbiol.">
        <title>The Global Catalogue of Microorganisms (GCM) 10K type strain sequencing project: providing services to taxonomists for standard genome sequencing and annotation.</title>
        <authorList>
            <consortium name="The Broad Institute Genomics Platform"/>
            <consortium name="The Broad Institute Genome Sequencing Center for Infectious Disease"/>
            <person name="Wu L."/>
            <person name="Ma J."/>
        </authorList>
    </citation>
    <scope>NUCLEOTIDE SEQUENCE [LARGE SCALE GENOMIC DNA]</scope>
    <source>
        <strain evidence="3">JCM 3106</strain>
    </source>
</reference>
<dbReference type="PANTHER" id="PTHR34847:SF1">
    <property type="entry name" value="NODULATION PROTEIN U"/>
    <property type="match status" value="1"/>
</dbReference>
<dbReference type="Gene3D" id="3.30.420.40">
    <property type="match status" value="1"/>
</dbReference>
<feature type="domain" description="Carbamoyltransferase C-terminal" evidence="1">
    <location>
        <begin position="324"/>
        <end position="479"/>
    </location>
</feature>
<accession>A0ABP6KR30</accession>
<proteinExistence type="predicted"/>
<comment type="caution">
    <text evidence="2">The sequence shown here is derived from an EMBL/GenBank/DDBJ whole genome shotgun (WGS) entry which is preliminary data.</text>
</comment>
<dbReference type="InterPro" id="IPR051338">
    <property type="entry name" value="NodU/CmcH_Carbamoyltrnsfr"/>
</dbReference>
<evidence type="ECO:0000259" key="1">
    <source>
        <dbReference type="Pfam" id="PF16861"/>
    </source>
</evidence>
<organism evidence="2 3">
    <name type="scientific">Streptosporangium longisporum</name>
    <dbReference type="NCBI Taxonomy" id="46187"/>
    <lineage>
        <taxon>Bacteria</taxon>
        <taxon>Bacillati</taxon>
        <taxon>Actinomycetota</taxon>
        <taxon>Actinomycetes</taxon>
        <taxon>Streptosporangiales</taxon>
        <taxon>Streptosporangiaceae</taxon>
        <taxon>Streptosporangium</taxon>
    </lineage>
</organism>
<dbReference type="InterPro" id="IPR031730">
    <property type="entry name" value="Carbam_trans_C"/>
</dbReference>
<gene>
    <name evidence="2" type="ORF">GCM10017559_53650</name>
</gene>
<dbReference type="Proteomes" id="UP001499930">
    <property type="component" value="Unassembled WGS sequence"/>
</dbReference>
<dbReference type="PANTHER" id="PTHR34847">
    <property type="entry name" value="NODULATION PROTEIN U"/>
    <property type="match status" value="1"/>
</dbReference>